<evidence type="ECO:0000313" key="2">
    <source>
        <dbReference type="Proteomes" id="UP000218554"/>
    </source>
</evidence>
<reference evidence="2" key="1">
    <citation type="submission" date="2015-05" db="EMBL/GenBank/DDBJ databases">
        <title>Draft genome sequencing of a biphenyl-degrading bacterium, Pseudomonas balearica KF707 (=NBRC110670).</title>
        <authorList>
            <person name="Kimura N."/>
            <person name="Hirose J."/>
            <person name="Watanabe T."/>
            <person name="Suenaga H."/>
            <person name="Fujihara H."/>
            <person name="Noguchi M."/>
            <person name="Hashimoto M."/>
            <person name="Shimodaira J."/>
            <person name="Tsuchikane K."/>
            <person name="Hosoyama A."/>
            <person name="Yamazoe A."/>
            <person name="Fujita N."/>
            <person name="Furukawa K."/>
        </authorList>
    </citation>
    <scope>NUCLEOTIDE SEQUENCE [LARGE SCALE GENOMIC DNA]</scope>
    <source>
        <strain evidence="2">DSM 10086 / NBRC 110670 / KF707</strain>
    </source>
</reference>
<reference evidence="1 2" key="2">
    <citation type="journal article" date="2017" name="Int. J. Syst. Evol. Microbiol.">
        <title>Pseudomonas furukawaii sp. nov., a polychlorinated biphenyl-degrading bacterium isolated from biphenyl-contaminated soil in Japan.</title>
        <authorList>
            <person name="Kimura N."/>
            <person name="Watanabe T."/>
            <person name="Suenaga H."/>
            <person name="Fujihara H."/>
            <person name="Futagami T."/>
            <person name="Goto M."/>
            <person name="Hanada S."/>
            <person name="Hirose J."/>
        </authorList>
    </citation>
    <scope>NUCLEOTIDE SEQUENCE [LARGE SCALE GENOMIC DNA]</scope>
    <source>
        <strain evidence="2">DSM 10086 / NBRC 110670 / KF707</strain>
    </source>
</reference>
<sequence length="71" mass="8151">MGIHQWARSMLARELAVAETEGFSEERALRALLSVVVERSATLRPMEDLAQELQFLADNLDPDRDYSFMRP</sequence>
<gene>
    <name evidence="1" type="ORF">KF707C_8830</name>
</gene>
<dbReference type="RefSeq" id="WP_004420093.1">
    <property type="nucleotide sequence ID" value="NZ_AJMR01000047.1"/>
</dbReference>
<dbReference type="KEGG" id="pfuw:KF707C_8830"/>
<protein>
    <submittedName>
        <fullName evidence="1">Uncharacterized protein</fullName>
    </submittedName>
</protein>
<keyword evidence="2" id="KW-1185">Reference proteome</keyword>
<proteinExistence type="predicted"/>
<dbReference type="AlphaFoldDB" id="A0AAD1BW13"/>
<organism evidence="1 2">
    <name type="scientific">Metapseudomonas furukawaii</name>
    <name type="common">Pseudomonas furukawaii</name>
    <dbReference type="NCBI Taxonomy" id="1149133"/>
    <lineage>
        <taxon>Bacteria</taxon>
        <taxon>Pseudomonadati</taxon>
        <taxon>Pseudomonadota</taxon>
        <taxon>Gammaproteobacteria</taxon>
        <taxon>Pseudomonadales</taxon>
        <taxon>Pseudomonadaceae</taxon>
        <taxon>Metapseudomonas</taxon>
    </lineage>
</organism>
<evidence type="ECO:0000313" key="1">
    <source>
        <dbReference type="EMBL" id="BAU72571.1"/>
    </source>
</evidence>
<accession>A0AAD1BW13</accession>
<dbReference type="Proteomes" id="UP000218554">
    <property type="component" value="Chromosome"/>
</dbReference>
<name>A0AAD1BW13_METFU</name>
<dbReference type="EMBL" id="AP014862">
    <property type="protein sequence ID" value="BAU72571.1"/>
    <property type="molecule type" value="Genomic_DNA"/>
</dbReference>